<dbReference type="PANTHER" id="PTHR11559">
    <property type="entry name" value="CARBOXYLESTERASE"/>
    <property type="match status" value="1"/>
</dbReference>
<dbReference type="PROSITE" id="PS00122">
    <property type="entry name" value="CARBOXYLESTERASE_B_1"/>
    <property type="match status" value="1"/>
</dbReference>
<dbReference type="InterPro" id="IPR050309">
    <property type="entry name" value="Type-B_Carboxylest/Lipase"/>
</dbReference>
<dbReference type="Gene3D" id="3.40.50.1820">
    <property type="entry name" value="alpha/beta hydrolase"/>
    <property type="match status" value="1"/>
</dbReference>
<dbReference type="Pfam" id="PF00135">
    <property type="entry name" value="COesterase"/>
    <property type="match status" value="1"/>
</dbReference>
<dbReference type="InterPro" id="IPR029058">
    <property type="entry name" value="AB_hydrolase_fold"/>
</dbReference>
<feature type="chain" id="PRO_5034494845" description="Carboxylic ester hydrolase" evidence="3">
    <location>
        <begin position="23"/>
        <end position="556"/>
    </location>
</feature>
<evidence type="ECO:0000259" key="4">
    <source>
        <dbReference type="Pfam" id="PF00135"/>
    </source>
</evidence>
<dbReference type="Proteomes" id="UP000650582">
    <property type="component" value="Unassembled WGS sequence"/>
</dbReference>
<sequence>MLSSLTQAIVALSLAAPFPVSAGNPVIQGSSGLSYIGLRNATAGQDYFLGIPFAQPPVGPLRFKPPVPWTPGNFTVVNGTLDGASCEQNVPFTSNRISEDCLTLNVYGGGFYQGEIKRYPGTQLLERANKIVGSKSFQRVHVIEKPSQGKPIIYVAMNYRLGIYGFPPGRAAADAGALNLAFKDQRLALQWIRDNIGYFGGDPDKVTIFGVSAGAISASYQTFYNEGKIGKLFRGMILESGLNAAGPNDPVREAGFQFLVNATGCLNSTTPFECVRNAPSDLLSQANKDLFVVEPYYRAIGQAPTIFGPTYAPNDEFFTAPIPRLMHTGKFGKVPFISGALLDEGTAFVDGPETSIQGDQDIINWLTAHFPGLYFGISNVTAVKELLALYPTSPAAGSPYGTGNETFGRGTQYKRFASLFGDLAFQAPRRDFLRSSRNYGTPTWSYIFKERSLDYPAEYGIAHGSDTSFVMQTWGLSTPSASPAAIDLMETIGDYWVNFAYNLDPNSRNNPRRVFWPKYDKKEIALQLLASNVTAFKDSDRAKAIDFLIDGHGLYS</sequence>
<evidence type="ECO:0000256" key="3">
    <source>
        <dbReference type="RuleBase" id="RU361235"/>
    </source>
</evidence>
<evidence type="ECO:0000313" key="5">
    <source>
        <dbReference type="EMBL" id="KAF8678395.1"/>
    </source>
</evidence>
<proteinExistence type="inferred from homology"/>
<dbReference type="InterPro" id="IPR019826">
    <property type="entry name" value="Carboxylesterase_B_AS"/>
</dbReference>
<keyword evidence="3" id="KW-0732">Signal</keyword>
<evidence type="ECO:0000256" key="2">
    <source>
        <dbReference type="ARBA" id="ARBA00022801"/>
    </source>
</evidence>
<feature type="signal peptide" evidence="3">
    <location>
        <begin position="1"/>
        <end position="22"/>
    </location>
</feature>
<name>A0A8H7H7X2_9AGAM</name>
<dbReference type="GO" id="GO:0016787">
    <property type="term" value="F:hydrolase activity"/>
    <property type="evidence" value="ECO:0007669"/>
    <property type="project" value="UniProtKB-KW"/>
</dbReference>
<dbReference type="AlphaFoldDB" id="A0A8H7H7X2"/>
<feature type="domain" description="Carboxylesterase type B" evidence="4">
    <location>
        <begin position="44"/>
        <end position="547"/>
    </location>
</feature>
<protein>
    <recommendedName>
        <fullName evidence="3">Carboxylic ester hydrolase</fullName>
        <ecNumber evidence="3">3.1.1.-</ecNumber>
    </recommendedName>
</protein>
<evidence type="ECO:0000313" key="6">
    <source>
        <dbReference type="Proteomes" id="UP000650582"/>
    </source>
</evidence>
<gene>
    <name evidence="5" type="ORF">RHS04_05339</name>
</gene>
<dbReference type="EMBL" id="JACYCC010000039">
    <property type="protein sequence ID" value="KAF8678395.1"/>
    <property type="molecule type" value="Genomic_DNA"/>
</dbReference>
<dbReference type="InterPro" id="IPR002018">
    <property type="entry name" value="CarbesteraseB"/>
</dbReference>
<dbReference type="EC" id="3.1.1.-" evidence="3"/>
<organism evidence="5 6">
    <name type="scientific">Rhizoctonia solani</name>
    <dbReference type="NCBI Taxonomy" id="456999"/>
    <lineage>
        <taxon>Eukaryota</taxon>
        <taxon>Fungi</taxon>
        <taxon>Dikarya</taxon>
        <taxon>Basidiomycota</taxon>
        <taxon>Agaricomycotina</taxon>
        <taxon>Agaricomycetes</taxon>
        <taxon>Cantharellales</taxon>
        <taxon>Ceratobasidiaceae</taxon>
        <taxon>Rhizoctonia</taxon>
    </lineage>
</organism>
<keyword evidence="2 3" id="KW-0378">Hydrolase</keyword>
<evidence type="ECO:0000256" key="1">
    <source>
        <dbReference type="ARBA" id="ARBA00005964"/>
    </source>
</evidence>
<reference evidence="5" key="1">
    <citation type="submission" date="2020-09" db="EMBL/GenBank/DDBJ databases">
        <title>Comparative genome analyses of four rice-infecting Rhizoctonia solani isolates reveal extensive enrichment of homogalacturonan modification genes.</title>
        <authorList>
            <person name="Lee D.-Y."/>
            <person name="Jeon J."/>
            <person name="Kim K.-T."/>
            <person name="Cheong K."/>
            <person name="Song H."/>
            <person name="Choi G."/>
            <person name="Ko J."/>
            <person name="Opiyo S.O."/>
            <person name="Zuo S."/>
            <person name="Madhav S."/>
            <person name="Lee Y.-H."/>
            <person name="Wang G.-L."/>
        </authorList>
    </citation>
    <scope>NUCLEOTIDE SEQUENCE</scope>
    <source>
        <strain evidence="5">AG1-IA YN-7</strain>
    </source>
</reference>
<comment type="similarity">
    <text evidence="1 3">Belongs to the type-B carboxylesterase/lipase family.</text>
</comment>
<comment type="caution">
    <text evidence="5">The sequence shown here is derived from an EMBL/GenBank/DDBJ whole genome shotgun (WGS) entry which is preliminary data.</text>
</comment>
<accession>A0A8H7H7X2</accession>
<dbReference type="SUPFAM" id="SSF53474">
    <property type="entry name" value="alpha/beta-Hydrolases"/>
    <property type="match status" value="1"/>
</dbReference>